<name>A0ABX7FHD1_BRECH</name>
<dbReference type="Proteomes" id="UP000596248">
    <property type="component" value="Chromosome"/>
</dbReference>
<protein>
    <submittedName>
        <fullName evidence="1">Uncharacterized protein</fullName>
    </submittedName>
</protein>
<accession>A0ABX7FHD1</accession>
<keyword evidence="2" id="KW-1185">Reference proteome</keyword>
<organism evidence="1 2">
    <name type="scientific">Brevibacillus choshinensis</name>
    <dbReference type="NCBI Taxonomy" id="54911"/>
    <lineage>
        <taxon>Bacteria</taxon>
        <taxon>Bacillati</taxon>
        <taxon>Bacillota</taxon>
        <taxon>Bacilli</taxon>
        <taxon>Bacillales</taxon>
        <taxon>Paenibacillaceae</taxon>
        <taxon>Brevibacillus</taxon>
    </lineage>
</organism>
<sequence>MVRQKTGYKQAKIMETEQGRIWFTYFDILENPDPGKPDPLKIEALSSSGVIVWKDGIYEDNFSGEADE</sequence>
<evidence type="ECO:0000313" key="1">
    <source>
        <dbReference type="EMBL" id="QRG65139.1"/>
    </source>
</evidence>
<evidence type="ECO:0000313" key="2">
    <source>
        <dbReference type="Proteomes" id="UP000596248"/>
    </source>
</evidence>
<dbReference type="EMBL" id="CP069127">
    <property type="protein sequence ID" value="QRG65139.1"/>
    <property type="molecule type" value="Genomic_DNA"/>
</dbReference>
<proteinExistence type="predicted"/>
<gene>
    <name evidence="1" type="ORF">JNE38_15930</name>
</gene>
<reference evidence="1 2" key="1">
    <citation type="submission" date="2021-01" db="EMBL/GenBank/DDBJ databases">
        <title>Identification of strong promoters based on the transcriptome of Brevibacillus choshinensis.</title>
        <authorList>
            <person name="Yao D."/>
            <person name="Zhang K."/>
            <person name="Wu J."/>
        </authorList>
    </citation>
    <scope>NUCLEOTIDE SEQUENCE [LARGE SCALE GENOMIC DNA]</scope>
    <source>
        <strain evidence="1 2">HPD31-SP3</strain>
    </source>
</reference>